<evidence type="ECO:0000313" key="1">
    <source>
        <dbReference type="EMBL" id="KAK6761093.1"/>
    </source>
</evidence>
<protein>
    <submittedName>
        <fullName evidence="1">Uncharacterized protein</fullName>
    </submittedName>
</protein>
<dbReference type="Proteomes" id="UP001303046">
    <property type="component" value="Unassembled WGS sequence"/>
</dbReference>
<accession>A0ABR1EES9</accession>
<keyword evidence="2" id="KW-1185">Reference proteome</keyword>
<evidence type="ECO:0000313" key="2">
    <source>
        <dbReference type="Proteomes" id="UP001303046"/>
    </source>
</evidence>
<proteinExistence type="predicted"/>
<reference evidence="1 2" key="1">
    <citation type="submission" date="2023-08" db="EMBL/GenBank/DDBJ databases">
        <title>A Necator americanus chromosomal reference genome.</title>
        <authorList>
            <person name="Ilik V."/>
            <person name="Petrzelkova K.J."/>
            <person name="Pardy F."/>
            <person name="Fuh T."/>
            <person name="Niatou-Singa F.S."/>
            <person name="Gouil Q."/>
            <person name="Baker L."/>
            <person name="Ritchie M.E."/>
            <person name="Jex A.R."/>
            <person name="Gazzola D."/>
            <person name="Li H."/>
            <person name="Toshio Fujiwara R."/>
            <person name="Zhan B."/>
            <person name="Aroian R.V."/>
            <person name="Pafco B."/>
            <person name="Schwarz E.M."/>
        </authorList>
    </citation>
    <scope>NUCLEOTIDE SEQUENCE [LARGE SCALE GENOMIC DNA]</scope>
    <source>
        <strain evidence="1 2">Aroian</strain>
        <tissue evidence="1">Whole animal</tissue>
    </source>
</reference>
<comment type="caution">
    <text evidence="1">The sequence shown here is derived from an EMBL/GenBank/DDBJ whole genome shotgun (WGS) entry which is preliminary data.</text>
</comment>
<dbReference type="EMBL" id="JAVFWL010000006">
    <property type="protein sequence ID" value="KAK6761093.1"/>
    <property type="molecule type" value="Genomic_DNA"/>
</dbReference>
<organism evidence="1 2">
    <name type="scientific">Necator americanus</name>
    <name type="common">Human hookworm</name>
    <dbReference type="NCBI Taxonomy" id="51031"/>
    <lineage>
        <taxon>Eukaryota</taxon>
        <taxon>Metazoa</taxon>
        <taxon>Ecdysozoa</taxon>
        <taxon>Nematoda</taxon>
        <taxon>Chromadorea</taxon>
        <taxon>Rhabditida</taxon>
        <taxon>Rhabditina</taxon>
        <taxon>Rhabditomorpha</taxon>
        <taxon>Strongyloidea</taxon>
        <taxon>Ancylostomatidae</taxon>
        <taxon>Bunostominae</taxon>
        <taxon>Necator</taxon>
    </lineage>
</organism>
<sequence>MLGVCIRRTKLLREDDRDMKWRNSGFGEVFYFAITGAQQPANRPDRNWKLNAINLTNDGYAEMAVARVLNCGYETPSMENNTDFLGLTNIGYSLNNRRRSETNLVEPTFSRSLTAFDRENCIGRRWQSEADTTNQYPEVEGNSIVDDIEEGMLTRLWSVRGFGQAWHWLREKKRAECTPLNAYLTYVTLPWSSILQDLLSDRPKRPILTFEFDSPIEQ</sequence>
<gene>
    <name evidence="1" type="primary">Necator_chrX.g22400</name>
    <name evidence="1" type="ORF">RB195_022238</name>
</gene>
<name>A0ABR1EES9_NECAM</name>